<reference evidence="1" key="2">
    <citation type="journal article" date="2022" name="Nat. Biotechnol.">
        <title>Carbon-negative production of acetone and isopropanol by gas fermentation at industrial pilot scale.</title>
        <authorList>
            <person name="Liew F.E."/>
            <person name="Nogle R."/>
            <person name="Abdalla T."/>
            <person name="Rasor B.J."/>
            <person name="Canter C."/>
            <person name="Jensen R.O."/>
            <person name="Wang L."/>
            <person name="Strutz J."/>
            <person name="Chirania P."/>
            <person name="De Tissera S."/>
            <person name="Mueller A.P."/>
            <person name="Ruan Z."/>
            <person name="Gao A."/>
            <person name="Tran L."/>
            <person name="Engle N.L."/>
            <person name="Bromley J.C."/>
            <person name="Daniell J."/>
            <person name="Conrado R."/>
            <person name="Tschaplinski T.J."/>
            <person name="Giannone R.J."/>
            <person name="Hettich R.L."/>
            <person name="Karim A.S."/>
            <person name="Simpson S.D."/>
            <person name="Brown S.D."/>
            <person name="Leang C."/>
            <person name="Jewett M.C."/>
            <person name="Kopke M."/>
        </authorList>
    </citation>
    <scope>NUCLEOTIDE SEQUENCE</scope>
    <source>
        <strain evidence="1">DJ015</strain>
    </source>
</reference>
<dbReference type="EMBL" id="JABAGV010000021">
    <property type="protein sequence ID" value="MBC2475023.1"/>
    <property type="molecule type" value="Genomic_DNA"/>
</dbReference>
<dbReference type="RefSeq" id="WP_161223212.1">
    <property type="nucleotide sequence ID" value="NZ_JABAGV010000021.1"/>
</dbReference>
<evidence type="ECO:0000313" key="2">
    <source>
        <dbReference type="Proteomes" id="UP001194098"/>
    </source>
</evidence>
<protein>
    <submittedName>
        <fullName evidence="1">Uncharacterized protein</fullName>
    </submittedName>
</protein>
<proteinExistence type="predicted"/>
<sequence length="169" mass="20086">MYSSYRFGQIIGYIKKEIIQNQAYEDIEYEFTIWINMLYDNWPMQGKEVGPSTNRRIQKKNAGEISISALAHILSYYFPNLESITLLTFDTDCYNCICYAEDKFNKDENFKDKDYASVTFKSNDFILYELVKDNHYTIDNIKEIINNIRASRILKYSRKKRIILMNISV</sequence>
<reference evidence="1" key="1">
    <citation type="submission" date="2020-04" db="EMBL/GenBank/DDBJ databases">
        <authorList>
            <person name="Brown S."/>
        </authorList>
    </citation>
    <scope>NUCLEOTIDE SEQUENCE</scope>
    <source>
        <strain evidence="1">DJ015</strain>
    </source>
</reference>
<accession>A0AAW3W953</accession>
<comment type="caution">
    <text evidence="1">The sequence shown here is derived from an EMBL/GenBank/DDBJ whole genome shotgun (WGS) entry which is preliminary data.</text>
</comment>
<evidence type="ECO:0000313" key="1">
    <source>
        <dbReference type="EMBL" id="MBC2475023.1"/>
    </source>
</evidence>
<gene>
    <name evidence="1" type="ORF">HGI39_09930</name>
</gene>
<dbReference type="Proteomes" id="UP001194098">
    <property type="component" value="Unassembled WGS sequence"/>
</dbReference>
<organism evidence="1 2">
    <name type="scientific">Clostridium beijerinckii</name>
    <name type="common">Clostridium MP</name>
    <dbReference type="NCBI Taxonomy" id="1520"/>
    <lineage>
        <taxon>Bacteria</taxon>
        <taxon>Bacillati</taxon>
        <taxon>Bacillota</taxon>
        <taxon>Clostridia</taxon>
        <taxon>Eubacteriales</taxon>
        <taxon>Clostridiaceae</taxon>
        <taxon>Clostridium</taxon>
    </lineage>
</organism>
<name>A0AAW3W953_CLOBE</name>
<dbReference type="AlphaFoldDB" id="A0AAW3W953"/>